<reference evidence="6" key="1">
    <citation type="submission" date="2022-11" db="EMBL/GenBank/DDBJ databases">
        <title>Centuries of genome instability and evolution in soft-shell clam transmissible cancer (bioRxiv).</title>
        <authorList>
            <person name="Hart S.F.M."/>
            <person name="Yonemitsu M.A."/>
            <person name="Giersch R.M."/>
            <person name="Beal B.F."/>
            <person name="Arriagada G."/>
            <person name="Davis B.W."/>
            <person name="Ostrander E.A."/>
            <person name="Goff S.P."/>
            <person name="Metzger M.J."/>
        </authorList>
    </citation>
    <scope>NUCLEOTIDE SEQUENCE</scope>
    <source>
        <strain evidence="6">MELC-2E11</strain>
        <tissue evidence="6">Siphon/mantle</tissue>
    </source>
</reference>
<comment type="similarity">
    <text evidence="1">Belongs to the WD repeat WDR55 family.</text>
</comment>
<dbReference type="InterPro" id="IPR019775">
    <property type="entry name" value="WD40_repeat_CS"/>
</dbReference>
<dbReference type="PROSITE" id="PS50082">
    <property type="entry name" value="WD_REPEATS_2"/>
    <property type="match status" value="2"/>
</dbReference>
<dbReference type="Proteomes" id="UP001164746">
    <property type="component" value="Chromosome 3"/>
</dbReference>
<feature type="repeat" description="WD" evidence="4">
    <location>
        <begin position="67"/>
        <end position="107"/>
    </location>
</feature>
<dbReference type="InterPro" id="IPR036322">
    <property type="entry name" value="WD40_repeat_dom_sf"/>
</dbReference>
<evidence type="ECO:0000256" key="4">
    <source>
        <dbReference type="PROSITE-ProRule" id="PRU00221"/>
    </source>
</evidence>
<dbReference type="SUPFAM" id="SSF50978">
    <property type="entry name" value="WD40 repeat-like"/>
    <property type="match status" value="1"/>
</dbReference>
<feature type="non-terminal residue" evidence="6">
    <location>
        <position position="1"/>
    </location>
</feature>
<dbReference type="InterPro" id="IPR015943">
    <property type="entry name" value="WD40/YVTN_repeat-like_dom_sf"/>
</dbReference>
<evidence type="ECO:0000256" key="5">
    <source>
        <dbReference type="SAM" id="MobiDB-lite"/>
    </source>
</evidence>
<feature type="compositionally biased region" description="Acidic residues" evidence="5">
    <location>
        <begin position="321"/>
        <end position="341"/>
    </location>
</feature>
<dbReference type="PANTHER" id="PTHR44019">
    <property type="entry name" value="WD REPEAT-CONTAINING PROTEIN 55"/>
    <property type="match status" value="1"/>
</dbReference>
<evidence type="ECO:0000256" key="3">
    <source>
        <dbReference type="ARBA" id="ARBA00022737"/>
    </source>
</evidence>
<dbReference type="InterPro" id="IPR001680">
    <property type="entry name" value="WD40_rpt"/>
</dbReference>
<dbReference type="PANTHER" id="PTHR44019:SF20">
    <property type="entry name" value="WD REPEAT-CONTAINING PROTEIN 55"/>
    <property type="match status" value="1"/>
</dbReference>
<dbReference type="EMBL" id="CP111014">
    <property type="protein sequence ID" value="WAQ99393.1"/>
    <property type="molecule type" value="Genomic_DNA"/>
</dbReference>
<organism evidence="6 7">
    <name type="scientific">Mya arenaria</name>
    <name type="common">Soft-shell clam</name>
    <dbReference type="NCBI Taxonomy" id="6604"/>
    <lineage>
        <taxon>Eukaryota</taxon>
        <taxon>Metazoa</taxon>
        <taxon>Spiralia</taxon>
        <taxon>Lophotrochozoa</taxon>
        <taxon>Mollusca</taxon>
        <taxon>Bivalvia</taxon>
        <taxon>Autobranchia</taxon>
        <taxon>Heteroconchia</taxon>
        <taxon>Euheterodonta</taxon>
        <taxon>Imparidentia</taxon>
        <taxon>Neoheterodontei</taxon>
        <taxon>Myida</taxon>
        <taxon>Myoidea</taxon>
        <taxon>Myidae</taxon>
        <taxon>Mya</taxon>
    </lineage>
</organism>
<dbReference type="PROSITE" id="PS50294">
    <property type="entry name" value="WD_REPEATS_REGION"/>
    <property type="match status" value="1"/>
</dbReference>
<evidence type="ECO:0000313" key="7">
    <source>
        <dbReference type="Proteomes" id="UP001164746"/>
    </source>
</evidence>
<proteinExistence type="inferred from homology"/>
<keyword evidence="3" id="KW-0677">Repeat</keyword>
<dbReference type="InterPro" id="IPR050505">
    <property type="entry name" value="WDR55/POC1"/>
</dbReference>
<gene>
    <name evidence="6" type="ORF">MAR_023766</name>
</gene>
<feature type="repeat" description="WD" evidence="4">
    <location>
        <begin position="243"/>
        <end position="277"/>
    </location>
</feature>
<evidence type="ECO:0000256" key="2">
    <source>
        <dbReference type="ARBA" id="ARBA00022574"/>
    </source>
</evidence>
<dbReference type="SMART" id="SM00320">
    <property type="entry name" value="WD40"/>
    <property type="match status" value="5"/>
</dbReference>
<dbReference type="Gene3D" id="2.130.10.10">
    <property type="entry name" value="YVTN repeat-like/Quinoprotein amine dehydrogenase"/>
    <property type="match status" value="1"/>
</dbReference>
<protein>
    <submittedName>
        <fullName evidence="6">WDR55-like protein</fullName>
    </submittedName>
</protein>
<keyword evidence="7" id="KW-1185">Reference proteome</keyword>
<dbReference type="Pfam" id="PF24796">
    <property type="entry name" value="WDR55"/>
    <property type="match status" value="1"/>
</dbReference>
<feature type="region of interest" description="Disordered" evidence="5">
    <location>
        <begin position="307"/>
        <end position="341"/>
    </location>
</feature>
<evidence type="ECO:0000313" key="6">
    <source>
        <dbReference type="EMBL" id="WAQ99393.1"/>
    </source>
</evidence>
<keyword evidence="2 4" id="KW-0853">WD repeat</keyword>
<evidence type="ECO:0000256" key="1">
    <source>
        <dbReference type="ARBA" id="ARBA00007625"/>
    </source>
</evidence>
<name>A0ABY7DQK6_MYAAR</name>
<accession>A0ABY7DQK6</accession>
<dbReference type="PROSITE" id="PS00678">
    <property type="entry name" value="WD_REPEATS_1"/>
    <property type="match status" value="2"/>
</dbReference>
<sequence length="341" mass="37532">EGSSLADKPKDICLEDMIIDIEFHPQKDKSCRVVRFSPSGEDLHAGSKDKSFSTVDLNTGTLKRRVKNAHEAAIYSMLVTGDNFLVTGDDDGYVKLWDLRQQKAVMEERQSEEYISDIAVDDQKKTLLVASGEGTLTAFNLRRKKMETQSELFDSEFLSLAIVKRGQKVVCGCGNGELNMFTWGDWGNISDRFPGHPMSIDCMVPLTDDIVCTGSMDGLIRAVHILPNRFIGIVGEHPGDFPVENLSLSRDKHLLASCSHDQKIKFWNVDSVSSETVDVRTRALKGDKSKFLKSSDKGDFFADLAADEASGNAGGDKKDGDGDDDDGDDSVDDDSDSDEND</sequence>